<evidence type="ECO:0000313" key="6">
    <source>
        <dbReference type="Proteomes" id="UP000749040"/>
    </source>
</evidence>
<dbReference type="PANTHER" id="PTHR42788:SF13">
    <property type="entry name" value="ALIPHATIC SULFONATES IMPORT ATP-BINDING PROTEIN SSUB"/>
    <property type="match status" value="1"/>
</dbReference>
<dbReference type="EMBL" id="JADKYB010000012">
    <property type="protein sequence ID" value="MBM9507391.1"/>
    <property type="molecule type" value="Genomic_DNA"/>
</dbReference>
<dbReference type="PANTHER" id="PTHR42788">
    <property type="entry name" value="TAURINE IMPORT ATP-BINDING PROTEIN-RELATED"/>
    <property type="match status" value="1"/>
</dbReference>
<dbReference type="RefSeq" id="WP_205359243.1">
    <property type="nucleotide sequence ID" value="NZ_JADKYB010000012.1"/>
</dbReference>
<organism evidence="5 6">
    <name type="scientific">Actinacidiphila acididurans</name>
    <dbReference type="NCBI Taxonomy" id="2784346"/>
    <lineage>
        <taxon>Bacteria</taxon>
        <taxon>Bacillati</taxon>
        <taxon>Actinomycetota</taxon>
        <taxon>Actinomycetes</taxon>
        <taxon>Kitasatosporales</taxon>
        <taxon>Streptomycetaceae</taxon>
        <taxon>Actinacidiphila</taxon>
    </lineage>
</organism>
<dbReference type="InterPro" id="IPR050166">
    <property type="entry name" value="ABC_transporter_ATP-bind"/>
</dbReference>
<dbReference type="InterPro" id="IPR027417">
    <property type="entry name" value="P-loop_NTPase"/>
</dbReference>
<proteinExistence type="predicted"/>
<dbReference type="Pfam" id="PF00005">
    <property type="entry name" value="ABC_tran"/>
    <property type="match status" value="1"/>
</dbReference>
<feature type="domain" description="ABC transporter" evidence="4">
    <location>
        <begin position="20"/>
        <end position="263"/>
    </location>
</feature>
<dbReference type="InterPro" id="IPR017871">
    <property type="entry name" value="ABC_transporter-like_CS"/>
</dbReference>
<dbReference type="PROSITE" id="PS00211">
    <property type="entry name" value="ABC_TRANSPORTER_1"/>
    <property type="match status" value="1"/>
</dbReference>
<evidence type="ECO:0000256" key="1">
    <source>
        <dbReference type="ARBA" id="ARBA00022448"/>
    </source>
</evidence>
<dbReference type="PROSITE" id="PS50893">
    <property type="entry name" value="ABC_TRANSPORTER_2"/>
    <property type="match status" value="1"/>
</dbReference>
<name>A0ABS2TWP7_9ACTN</name>
<evidence type="ECO:0000313" key="5">
    <source>
        <dbReference type="EMBL" id="MBM9507391.1"/>
    </source>
</evidence>
<dbReference type="GO" id="GO:0005524">
    <property type="term" value="F:ATP binding"/>
    <property type="evidence" value="ECO:0007669"/>
    <property type="project" value="UniProtKB-KW"/>
</dbReference>
<gene>
    <name evidence="5" type="ORF">ITX44_23200</name>
</gene>
<keyword evidence="2" id="KW-0547">Nucleotide-binding</keyword>
<evidence type="ECO:0000256" key="2">
    <source>
        <dbReference type="ARBA" id="ARBA00022741"/>
    </source>
</evidence>
<keyword evidence="1" id="KW-0813">Transport</keyword>
<protein>
    <submittedName>
        <fullName evidence="5">ABC transporter ATP-binding protein</fullName>
    </submittedName>
</protein>
<dbReference type="Proteomes" id="UP000749040">
    <property type="component" value="Unassembled WGS sequence"/>
</dbReference>
<keyword evidence="6" id="KW-1185">Reference proteome</keyword>
<dbReference type="SUPFAM" id="SSF52540">
    <property type="entry name" value="P-loop containing nucleoside triphosphate hydrolases"/>
    <property type="match status" value="1"/>
</dbReference>
<dbReference type="InterPro" id="IPR003593">
    <property type="entry name" value="AAA+_ATPase"/>
</dbReference>
<comment type="caution">
    <text evidence="5">The sequence shown here is derived from an EMBL/GenBank/DDBJ whole genome shotgun (WGS) entry which is preliminary data.</text>
</comment>
<reference evidence="5 6" key="1">
    <citation type="submission" date="2021-01" db="EMBL/GenBank/DDBJ databases">
        <title>Streptomyces acididurans sp. nov., isolated from a peat swamp forest soil.</title>
        <authorList>
            <person name="Chantavorakit T."/>
            <person name="Duangmal K."/>
        </authorList>
    </citation>
    <scope>NUCLEOTIDE SEQUENCE [LARGE SCALE GENOMIC DNA]</scope>
    <source>
        <strain evidence="5 6">KK5PA1</strain>
    </source>
</reference>
<dbReference type="Gene3D" id="3.40.50.300">
    <property type="entry name" value="P-loop containing nucleotide triphosphate hydrolases"/>
    <property type="match status" value="1"/>
</dbReference>
<dbReference type="SMART" id="SM00382">
    <property type="entry name" value="AAA"/>
    <property type="match status" value="1"/>
</dbReference>
<accession>A0ABS2TWP7</accession>
<keyword evidence="3 5" id="KW-0067">ATP-binding</keyword>
<dbReference type="InterPro" id="IPR003439">
    <property type="entry name" value="ABC_transporter-like_ATP-bd"/>
</dbReference>
<sequence>MTDTLAGANAATAEQTAVAARLDHVSKAFGRPGAQQLVLDDITLDVRPGEFVCLLGASGCGKSTLLSLVAGLDRPTAGDITTPGGRPALMFQEHALFPWLTAGRNIELALRLRGVPREQRRPEAERLLALVRLGGAYGKRVHELSGGMRQRVALARALAQDSRLLLMDEPFAALDAITRDVLHDELTRIWSEANDEAPAGPGGQDGSGRQGLSVLFVTHNVREAVRLAQRVVLLSSRPGRINREWTIDIPQPRRIEDAAVADLSIEITEELRGEIRRHGQH</sequence>
<evidence type="ECO:0000256" key="3">
    <source>
        <dbReference type="ARBA" id="ARBA00022840"/>
    </source>
</evidence>
<evidence type="ECO:0000259" key="4">
    <source>
        <dbReference type="PROSITE" id="PS50893"/>
    </source>
</evidence>
<dbReference type="CDD" id="cd03293">
    <property type="entry name" value="ABC_NrtD_SsuB_transporters"/>
    <property type="match status" value="1"/>
</dbReference>